<dbReference type="Proteomes" id="UP001586593">
    <property type="component" value="Unassembled WGS sequence"/>
</dbReference>
<name>A0ABR3V6I3_9PEZI</name>
<reference evidence="8 9" key="1">
    <citation type="journal article" date="2024" name="Commun. Biol.">
        <title>Comparative genomic analysis of thermophilic fungi reveals convergent evolutionary adaptations and gene losses.</title>
        <authorList>
            <person name="Steindorff A.S."/>
            <person name="Aguilar-Pontes M.V."/>
            <person name="Robinson A.J."/>
            <person name="Andreopoulos B."/>
            <person name="LaButti K."/>
            <person name="Kuo A."/>
            <person name="Mondo S."/>
            <person name="Riley R."/>
            <person name="Otillar R."/>
            <person name="Haridas S."/>
            <person name="Lipzen A."/>
            <person name="Grimwood J."/>
            <person name="Schmutz J."/>
            <person name="Clum A."/>
            <person name="Reid I.D."/>
            <person name="Moisan M.C."/>
            <person name="Butler G."/>
            <person name="Nguyen T.T.M."/>
            <person name="Dewar K."/>
            <person name="Conant G."/>
            <person name="Drula E."/>
            <person name="Henrissat B."/>
            <person name="Hansel C."/>
            <person name="Singer S."/>
            <person name="Hutchinson M.I."/>
            <person name="de Vries R.P."/>
            <person name="Natvig D.O."/>
            <person name="Powell A.J."/>
            <person name="Tsang A."/>
            <person name="Grigoriev I.V."/>
        </authorList>
    </citation>
    <scope>NUCLEOTIDE SEQUENCE [LARGE SCALE GENOMIC DNA]</scope>
    <source>
        <strain evidence="8 9">ATCC 24622</strain>
    </source>
</reference>
<keyword evidence="1" id="KW-0805">Transcription regulation</keyword>
<keyword evidence="6" id="KW-0812">Transmembrane</keyword>
<keyword evidence="2" id="KW-0238">DNA-binding</keyword>
<protein>
    <submittedName>
        <fullName evidence="8">Uncharacterized protein</fullName>
    </submittedName>
</protein>
<keyword evidence="6" id="KW-0472">Membrane</keyword>
<sequence>MAQRQMCTLKLMFAHASLLLYRPFILHAIDSSSSSSSASSLSSPSKRDRWVKECHDRAITAANTVVSECRYLAQRGLFSRVFWLVNYTQFAAIGTLFMYSYLWPENAGVRQTAERALDQFPAGIDGDLVGQRYLETLKELRDMTAAPSPAAAYQTLPQPTEQGGELPANANANSGWLLDDAFWPNALFDPVFMDDFAGSGENQ</sequence>
<evidence type="ECO:0000313" key="8">
    <source>
        <dbReference type="EMBL" id="KAL1837374.1"/>
    </source>
</evidence>
<evidence type="ECO:0000256" key="5">
    <source>
        <dbReference type="SAM" id="MobiDB-lite"/>
    </source>
</evidence>
<feature type="region of interest" description="Disordered" evidence="5">
    <location>
        <begin position="148"/>
        <end position="168"/>
    </location>
</feature>
<evidence type="ECO:0000313" key="9">
    <source>
        <dbReference type="Proteomes" id="UP001586593"/>
    </source>
</evidence>
<dbReference type="EMBL" id="JAZHXJ010002658">
    <property type="protein sequence ID" value="KAL1837374.1"/>
    <property type="molecule type" value="Genomic_DNA"/>
</dbReference>
<dbReference type="CDD" id="cd12148">
    <property type="entry name" value="fungal_TF_MHR"/>
    <property type="match status" value="1"/>
</dbReference>
<keyword evidence="3" id="KW-0804">Transcription</keyword>
<evidence type="ECO:0000256" key="7">
    <source>
        <dbReference type="SAM" id="SignalP"/>
    </source>
</evidence>
<keyword evidence="7" id="KW-0732">Signal</keyword>
<evidence type="ECO:0000256" key="2">
    <source>
        <dbReference type="ARBA" id="ARBA00023125"/>
    </source>
</evidence>
<feature type="transmembrane region" description="Helical" evidence="6">
    <location>
        <begin position="81"/>
        <end position="102"/>
    </location>
</feature>
<feature type="chain" id="PRO_5047168754" evidence="7">
    <location>
        <begin position="29"/>
        <end position="203"/>
    </location>
</feature>
<keyword evidence="6" id="KW-1133">Transmembrane helix</keyword>
<evidence type="ECO:0000256" key="1">
    <source>
        <dbReference type="ARBA" id="ARBA00023015"/>
    </source>
</evidence>
<dbReference type="PANTHER" id="PTHR47424">
    <property type="entry name" value="REGULATORY PROTEIN GAL4"/>
    <property type="match status" value="1"/>
</dbReference>
<dbReference type="PANTHER" id="PTHR47424:SF3">
    <property type="entry name" value="REGULATORY PROTEIN GAL4"/>
    <property type="match status" value="1"/>
</dbReference>
<keyword evidence="4" id="KW-0539">Nucleus</keyword>
<organism evidence="8 9">
    <name type="scientific">Phialemonium thermophilum</name>
    <dbReference type="NCBI Taxonomy" id="223376"/>
    <lineage>
        <taxon>Eukaryota</taxon>
        <taxon>Fungi</taxon>
        <taxon>Dikarya</taxon>
        <taxon>Ascomycota</taxon>
        <taxon>Pezizomycotina</taxon>
        <taxon>Sordariomycetes</taxon>
        <taxon>Sordariomycetidae</taxon>
        <taxon>Cephalothecales</taxon>
        <taxon>Cephalothecaceae</taxon>
        <taxon>Phialemonium</taxon>
    </lineage>
</organism>
<evidence type="ECO:0000256" key="6">
    <source>
        <dbReference type="SAM" id="Phobius"/>
    </source>
</evidence>
<evidence type="ECO:0000256" key="4">
    <source>
        <dbReference type="ARBA" id="ARBA00023242"/>
    </source>
</evidence>
<keyword evidence="9" id="KW-1185">Reference proteome</keyword>
<accession>A0ABR3V6I3</accession>
<evidence type="ECO:0000256" key="3">
    <source>
        <dbReference type="ARBA" id="ARBA00023163"/>
    </source>
</evidence>
<feature type="signal peptide" evidence="7">
    <location>
        <begin position="1"/>
        <end position="28"/>
    </location>
</feature>
<gene>
    <name evidence="8" type="ORF">VTK73DRAFT_4710</name>
</gene>
<comment type="caution">
    <text evidence="8">The sequence shown here is derived from an EMBL/GenBank/DDBJ whole genome shotgun (WGS) entry which is preliminary data.</text>
</comment>
<dbReference type="InterPro" id="IPR051127">
    <property type="entry name" value="Fungal_SecMet_Regulators"/>
</dbReference>
<proteinExistence type="predicted"/>